<keyword evidence="7 9" id="KW-1133">Transmembrane helix</keyword>
<feature type="transmembrane region" description="Helical" evidence="9">
    <location>
        <begin position="114"/>
        <end position="140"/>
    </location>
</feature>
<dbReference type="Gene3D" id="1.20.120.1780">
    <property type="entry name" value="UbiA prenyltransferase"/>
    <property type="match status" value="1"/>
</dbReference>
<evidence type="ECO:0000313" key="11">
    <source>
        <dbReference type="Proteomes" id="UP000775547"/>
    </source>
</evidence>
<dbReference type="FunFam" id="1.10.357.140:FF:000008">
    <property type="entry name" value="4-hydroxybenzoate octaprenyltransferase"/>
    <property type="match status" value="1"/>
</dbReference>
<dbReference type="AlphaFoldDB" id="A0A9P7G124"/>
<dbReference type="CDD" id="cd13959">
    <property type="entry name" value="PT_UbiA_COQ2"/>
    <property type="match status" value="1"/>
</dbReference>
<evidence type="ECO:0000256" key="3">
    <source>
        <dbReference type="ARBA" id="ARBA00005179"/>
    </source>
</evidence>
<keyword evidence="11" id="KW-1185">Reference proteome</keyword>
<dbReference type="OrthoDB" id="18170at2759"/>
<reference evidence="10" key="2">
    <citation type="submission" date="2021-10" db="EMBL/GenBank/DDBJ databases">
        <title>Phylogenomics reveals ancestral predisposition of the termite-cultivated fungus Termitomyces towards a domesticated lifestyle.</title>
        <authorList>
            <person name="Auxier B."/>
            <person name="Grum-Grzhimaylo A."/>
            <person name="Cardenas M.E."/>
            <person name="Lodge J.D."/>
            <person name="Laessoe T."/>
            <person name="Pedersen O."/>
            <person name="Smith M.E."/>
            <person name="Kuyper T.W."/>
            <person name="Franco-Molano E.A."/>
            <person name="Baroni T.J."/>
            <person name="Aanen D.K."/>
        </authorList>
    </citation>
    <scope>NUCLEOTIDE SEQUENCE</scope>
    <source>
        <strain evidence="10">AP01</strain>
        <tissue evidence="10">Mycelium</tissue>
    </source>
</reference>
<dbReference type="InterPro" id="IPR044878">
    <property type="entry name" value="UbiA_sf"/>
</dbReference>
<dbReference type="EC" id="2.5.1.39" evidence="9"/>
<keyword evidence="9" id="KW-0831">Ubiquinone biosynthesis</keyword>
<reference evidence="10" key="1">
    <citation type="submission" date="2020-07" db="EMBL/GenBank/DDBJ databases">
        <authorList>
            <person name="Nieuwenhuis M."/>
            <person name="Van De Peppel L.J.J."/>
        </authorList>
    </citation>
    <scope>NUCLEOTIDE SEQUENCE</scope>
    <source>
        <strain evidence="10">AP01</strain>
        <tissue evidence="10">Mycelium</tissue>
    </source>
</reference>
<feature type="transmembrane region" description="Helical" evidence="9">
    <location>
        <begin position="44"/>
        <end position="61"/>
    </location>
</feature>
<dbReference type="PANTHER" id="PTHR11048">
    <property type="entry name" value="PRENYLTRANSFERASES"/>
    <property type="match status" value="1"/>
</dbReference>
<dbReference type="GO" id="GO:0008412">
    <property type="term" value="F:4-hydroxybenzoate polyprenyltransferase activity"/>
    <property type="evidence" value="ECO:0007669"/>
    <property type="project" value="UniProtKB-EC"/>
</dbReference>
<evidence type="ECO:0000256" key="9">
    <source>
        <dbReference type="HAMAP-Rule" id="MF_03189"/>
    </source>
</evidence>
<comment type="function">
    <text evidence="9">Catalyzes the prenylation of para-hydroxybenzoate (PHB) with an all-trans polyprenyl group. Mediates the second step in the final reaction sequence of coenzyme Q (CoQ) biosynthesis, which is the condensation of the polyisoprenoid side chain with PHB, generating the first membrane-bound Q intermediate.</text>
</comment>
<feature type="transmembrane region" description="Helical" evidence="9">
    <location>
        <begin position="301"/>
        <end position="321"/>
    </location>
</feature>
<feature type="transmembrane region" description="Helical" evidence="9">
    <location>
        <begin position="173"/>
        <end position="190"/>
    </location>
</feature>
<feature type="transmembrane region" description="Helical" evidence="9">
    <location>
        <begin position="73"/>
        <end position="94"/>
    </location>
</feature>
<evidence type="ECO:0000256" key="7">
    <source>
        <dbReference type="ARBA" id="ARBA00022989"/>
    </source>
</evidence>
<dbReference type="Proteomes" id="UP000775547">
    <property type="component" value="Unassembled WGS sequence"/>
</dbReference>
<dbReference type="PANTHER" id="PTHR11048:SF28">
    <property type="entry name" value="4-HYDROXYBENZOATE POLYPRENYLTRANSFERASE, MITOCHONDRIAL"/>
    <property type="match status" value="1"/>
</dbReference>
<feature type="transmembrane region" description="Helical" evidence="9">
    <location>
        <begin position="241"/>
        <end position="264"/>
    </location>
</feature>
<evidence type="ECO:0000256" key="2">
    <source>
        <dbReference type="ARBA" id="ARBA00004141"/>
    </source>
</evidence>
<gene>
    <name evidence="10" type="ORF">DXG03_003556</name>
</gene>
<evidence type="ECO:0000256" key="4">
    <source>
        <dbReference type="ARBA" id="ARBA00005985"/>
    </source>
</evidence>
<proteinExistence type="inferred from homology"/>
<keyword evidence="9" id="KW-0999">Mitochondrion inner membrane</keyword>
<comment type="catalytic activity">
    <reaction evidence="9">
        <text>an all-trans-polyprenyl diphosphate + 4-hydroxybenzoate = a 4-hydroxy-3-(all-trans-polyprenyl)benzoate + diphosphate</text>
        <dbReference type="Rhea" id="RHEA:44504"/>
        <dbReference type="Rhea" id="RHEA-COMP:9514"/>
        <dbReference type="Rhea" id="RHEA-COMP:9564"/>
        <dbReference type="ChEBI" id="CHEBI:17879"/>
        <dbReference type="ChEBI" id="CHEBI:33019"/>
        <dbReference type="ChEBI" id="CHEBI:58914"/>
        <dbReference type="ChEBI" id="CHEBI:78396"/>
        <dbReference type="EC" id="2.5.1.39"/>
    </reaction>
</comment>
<dbReference type="GO" id="GO:0006744">
    <property type="term" value="P:ubiquinone biosynthetic process"/>
    <property type="evidence" value="ECO:0007669"/>
    <property type="project" value="UniProtKB-UniRule"/>
</dbReference>
<organism evidence="10 11">
    <name type="scientific">Asterophora parasitica</name>
    <dbReference type="NCBI Taxonomy" id="117018"/>
    <lineage>
        <taxon>Eukaryota</taxon>
        <taxon>Fungi</taxon>
        <taxon>Dikarya</taxon>
        <taxon>Basidiomycota</taxon>
        <taxon>Agaricomycotina</taxon>
        <taxon>Agaricomycetes</taxon>
        <taxon>Agaricomycetidae</taxon>
        <taxon>Agaricales</taxon>
        <taxon>Tricholomatineae</taxon>
        <taxon>Lyophyllaceae</taxon>
        <taxon>Asterophora</taxon>
    </lineage>
</organism>
<protein>
    <recommendedName>
        <fullName evidence="9">4-hydroxybenzoate polyprenyltransferase, mitochondrial</fullName>
        <shortName evidence="9">4-HB polyprenyltransferase</shortName>
        <ecNumber evidence="9">2.5.1.39</ecNumber>
    </recommendedName>
    <alternativeName>
        <fullName evidence="9">Para-hydroxybenzoate--polyprenyltransferase</fullName>
        <shortName evidence="9">PHB:PPT</shortName>
        <shortName evidence="9">PHB:polyprenyltransferase</shortName>
    </alternativeName>
</protein>
<feature type="transmembrane region" description="Helical" evidence="9">
    <location>
        <begin position="146"/>
        <end position="164"/>
    </location>
</feature>
<dbReference type="GO" id="GO:0005743">
    <property type="term" value="C:mitochondrial inner membrane"/>
    <property type="evidence" value="ECO:0007669"/>
    <property type="project" value="UniProtKB-SubCell"/>
</dbReference>
<keyword evidence="6 9" id="KW-0812">Transmembrane</keyword>
<feature type="transmembrane region" description="Helical" evidence="9">
    <location>
        <begin position="202"/>
        <end position="220"/>
    </location>
</feature>
<comment type="subcellular location">
    <subcellularLocation>
        <location evidence="2">Membrane</location>
        <topology evidence="2">Multi-pass membrane protein</topology>
    </subcellularLocation>
    <subcellularLocation>
        <location evidence="9">Mitochondrion inner membrane</location>
        <topology evidence="9">Multi-pass membrane protein</topology>
        <orientation evidence="9">Matrix side</orientation>
    </subcellularLocation>
</comment>
<dbReference type="FunFam" id="1.20.120.1780:FF:000001">
    <property type="entry name" value="4-hydroxybenzoate octaprenyltransferase"/>
    <property type="match status" value="1"/>
</dbReference>
<dbReference type="InterPro" id="IPR039653">
    <property type="entry name" value="Prenyltransferase"/>
</dbReference>
<evidence type="ECO:0000256" key="6">
    <source>
        <dbReference type="ARBA" id="ARBA00022692"/>
    </source>
</evidence>
<dbReference type="PROSITE" id="PS00943">
    <property type="entry name" value="UBIA"/>
    <property type="match status" value="1"/>
</dbReference>
<evidence type="ECO:0000256" key="1">
    <source>
        <dbReference type="ARBA" id="ARBA00001946"/>
    </source>
</evidence>
<comment type="similarity">
    <text evidence="4 9">Belongs to the UbiA prenyltransferase family.</text>
</comment>
<keyword evidence="5 9" id="KW-0808">Transferase</keyword>
<feature type="transmembrane region" description="Helical" evidence="9">
    <location>
        <begin position="270"/>
        <end position="289"/>
    </location>
</feature>
<dbReference type="Gene3D" id="1.10.357.140">
    <property type="entry name" value="UbiA prenyltransferase"/>
    <property type="match status" value="1"/>
</dbReference>
<evidence type="ECO:0000256" key="8">
    <source>
        <dbReference type="ARBA" id="ARBA00023136"/>
    </source>
</evidence>
<sequence>MVSSKAGETQPLVWGISGRGGNTSTKPSGFSLKEYWRLARMHKFPFGSILIFWPAAWGYLLGAQAAKPGPIELTVTLAALLLWSTILHSAGCVVNDLCDVEFDRQVERTKHRPLAAGTVSIFGAWVFMLLQVVALGLLLTFVNRNAVISGVFNIFPLAALYPLMKRITWWPQAWLGLAMNWGLPTAWLMASPNDYKSSPLWVLMFGIFCWTIFYDTIYACQDRKDDINAGVKSTALLFGDYVKPILAIFGAIFVATLAYAGQALNLGAEFFIISVGGCAVHLTWQLVTLDVENPKDCGAKFVANGDLGYIVTAGMLATWFLH</sequence>
<name>A0A9P7G124_9AGAR</name>
<dbReference type="Pfam" id="PF01040">
    <property type="entry name" value="UbiA"/>
    <property type="match status" value="1"/>
</dbReference>
<comment type="cofactor">
    <cofactor evidence="1 9">
        <name>Mg(2+)</name>
        <dbReference type="ChEBI" id="CHEBI:18420"/>
    </cofactor>
</comment>
<comment type="caution">
    <text evidence="10">The sequence shown here is derived from an EMBL/GenBank/DDBJ whole genome shotgun (WGS) entry which is preliminary data.</text>
</comment>
<evidence type="ECO:0000256" key="5">
    <source>
        <dbReference type="ARBA" id="ARBA00022679"/>
    </source>
</evidence>
<keyword evidence="8 9" id="KW-0472">Membrane</keyword>
<keyword evidence="9" id="KW-0496">Mitochondrion</keyword>
<accession>A0A9P7G124</accession>
<dbReference type="InterPro" id="IPR006370">
    <property type="entry name" value="HB_polyprenyltransferase-like"/>
</dbReference>
<dbReference type="InterPro" id="IPR000537">
    <property type="entry name" value="UbiA_prenyltransferase"/>
</dbReference>
<dbReference type="EMBL" id="JABCKV010000212">
    <property type="protein sequence ID" value="KAG5642152.1"/>
    <property type="molecule type" value="Genomic_DNA"/>
</dbReference>
<dbReference type="GO" id="GO:0008299">
    <property type="term" value="P:isoprenoid biosynthetic process"/>
    <property type="evidence" value="ECO:0007669"/>
    <property type="project" value="UniProtKB-UniRule"/>
</dbReference>
<evidence type="ECO:0000313" key="10">
    <source>
        <dbReference type="EMBL" id="KAG5642152.1"/>
    </source>
</evidence>
<comment type="pathway">
    <text evidence="9">Cofactor biosynthesis; ubiquinone biosynthesis.</text>
</comment>
<comment type="pathway">
    <text evidence="3">Secondary metabolite biosynthesis.</text>
</comment>
<dbReference type="InterPro" id="IPR030470">
    <property type="entry name" value="UbiA_prenylTrfase_CS"/>
</dbReference>
<dbReference type="HAMAP" id="MF_01635">
    <property type="entry name" value="UbiA"/>
    <property type="match status" value="1"/>
</dbReference>
<keyword evidence="9" id="KW-0414">Isoprene biosynthesis</keyword>